<accession>A0A0E9S871</accession>
<protein>
    <submittedName>
        <fullName evidence="1">Uncharacterized protein</fullName>
    </submittedName>
</protein>
<dbReference type="AlphaFoldDB" id="A0A0E9S871"/>
<proteinExistence type="predicted"/>
<organism evidence="1">
    <name type="scientific">Anguilla anguilla</name>
    <name type="common">European freshwater eel</name>
    <name type="synonym">Muraena anguilla</name>
    <dbReference type="NCBI Taxonomy" id="7936"/>
    <lineage>
        <taxon>Eukaryota</taxon>
        <taxon>Metazoa</taxon>
        <taxon>Chordata</taxon>
        <taxon>Craniata</taxon>
        <taxon>Vertebrata</taxon>
        <taxon>Euteleostomi</taxon>
        <taxon>Actinopterygii</taxon>
        <taxon>Neopterygii</taxon>
        <taxon>Teleostei</taxon>
        <taxon>Anguilliformes</taxon>
        <taxon>Anguillidae</taxon>
        <taxon>Anguilla</taxon>
    </lineage>
</organism>
<dbReference type="EMBL" id="GBXM01071170">
    <property type="protein sequence ID" value="JAH37407.1"/>
    <property type="molecule type" value="Transcribed_RNA"/>
</dbReference>
<sequence length="85" mass="9222">MSGLLIDLTLWPMPMISRPSFFILLTNSMGSSPLSNALLNCLAAASRAPPNRSPMVRRPEVRLEMRSLPARAQTMVLCAPETAGP</sequence>
<name>A0A0E9S871_ANGAN</name>
<evidence type="ECO:0000313" key="1">
    <source>
        <dbReference type="EMBL" id="JAH37407.1"/>
    </source>
</evidence>
<reference evidence="1" key="2">
    <citation type="journal article" date="2015" name="Fish Shellfish Immunol.">
        <title>Early steps in the European eel (Anguilla anguilla)-Vibrio vulnificus interaction in the gills: Role of the RtxA13 toxin.</title>
        <authorList>
            <person name="Callol A."/>
            <person name="Pajuelo D."/>
            <person name="Ebbesson L."/>
            <person name="Teles M."/>
            <person name="MacKenzie S."/>
            <person name="Amaro C."/>
        </authorList>
    </citation>
    <scope>NUCLEOTIDE SEQUENCE</scope>
</reference>
<reference evidence="1" key="1">
    <citation type="submission" date="2014-11" db="EMBL/GenBank/DDBJ databases">
        <authorList>
            <person name="Amaro Gonzalez C."/>
        </authorList>
    </citation>
    <scope>NUCLEOTIDE SEQUENCE</scope>
</reference>